<dbReference type="Gene3D" id="2.170.270.10">
    <property type="entry name" value="SET domain"/>
    <property type="match status" value="2"/>
</dbReference>
<accession>A0A0R3U0D3</accession>
<dbReference type="EMBL" id="UZAE01015608">
    <property type="protein sequence ID" value="VDO16275.1"/>
    <property type="molecule type" value="Genomic_DNA"/>
</dbReference>
<dbReference type="SMART" id="SM00317">
    <property type="entry name" value="SET"/>
    <property type="match status" value="1"/>
</dbReference>
<dbReference type="GO" id="GO:0008168">
    <property type="term" value="F:methyltransferase activity"/>
    <property type="evidence" value="ECO:0007669"/>
    <property type="project" value="UniProtKB-KW"/>
</dbReference>
<dbReference type="Pfam" id="PF00856">
    <property type="entry name" value="SET"/>
    <property type="match status" value="1"/>
</dbReference>
<dbReference type="OrthoDB" id="1028014at2759"/>
<dbReference type="InterPro" id="IPR001214">
    <property type="entry name" value="SET_dom"/>
</dbReference>
<reference evidence="6 7" key="2">
    <citation type="submission" date="2018-11" db="EMBL/GenBank/DDBJ databases">
        <authorList>
            <consortium name="Pathogen Informatics"/>
        </authorList>
    </citation>
    <scope>NUCLEOTIDE SEQUENCE [LARGE SCALE GENOMIC DNA]</scope>
</reference>
<evidence type="ECO:0000313" key="7">
    <source>
        <dbReference type="Proteomes" id="UP000278807"/>
    </source>
</evidence>
<evidence type="ECO:0000256" key="4">
    <source>
        <dbReference type="SAM" id="Coils"/>
    </source>
</evidence>
<dbReference type="GO" id="GO:0005634">
    <property type="term" value="C:nucleus"/>
    <property type="evidence" value="ECO:0007669"/>
    <property type="project" value="TreeGrafter"/>
</dbReference>
<dbReference type="WBParaSite" id="HNAJ_0001358201-mRNA-1">
    <property type="protein sequence ID" value="HNAJ_0001358201-mRNA-1"/>
    <property type="gene ID" value="HNAJ_0001358201"/>
</dbReference>
<dbReference type="Gene3D" id="6.10.140.2220">
    <property type="match status" value="1"/>
</dbReference>
<protein>
    <submittedName>
        <fullName evidence="8">SET domain-containing protein</fullName>
    </submittedName>
</protein>
<sequence length="721" mass="81963">MRQITPGKGNAIHDEFIAVLQNATQRKGGDEKLIKDFRKLTNDFDRVCFLLKIIENPSKGRGAKCLGLPGRGEIDTLVIPKSDVITLRCLQWCSTKIDKKEYKKALSAVNRAYFCADSKNAKFKVLQTRCQLFLEMEYYRECLRDAISALKNDIAKLKNELNDLSNYKEKDICHHPEPAESLIENSGKINKMEKLEQRNDSFESPFQLVSAKEGVLRPKNTNSNRGWSLEATRNVSIGEVLLTEKPYASILGRAYTKYCYCCYKRCLNIRPCEGCTIVGFCSKKCADQAMNPNRSLSDGGSGRHIYDCRGILPCLTVCHNTDIPRPGQNFSHLAYTCAANTPPDVLLNYLYSIDPVKRGRRHQCFTNDFDARGDPPAVFDPFDYSSLEWLDARHNNELFWNFAINAIFLTYCLWLSGYPMKWFDEAKREFYKKPSQVDRPDYLPASWIVASMMYYLKVAYLNALDYTEYLESPSAELNSNRNWLGLCIYPTISLINHSCNPNACLVSTANGGAFLYALRPMEKNEEVTICYQYYYFSRSSSLRIGTIFTRYLFDCNCEACSDPWDTGHETEILKCPSCGGEFLILEDKCSHCNDESGYVLFQRIIHEKIPFIWNCLALESCGMESVVEALSLLKEVQDLILSPSPTVSCATSLCMQVIDRAMGIRTVDNTITDQLTYSTEFGIACDSDDPESDTHSPNNCEVFRLSFLNMLLRATFQTNAI</sequence>
<dbReference type="PANTHER" id="PTHR46165">
    <property type="entry name" value="SET AND MYND DOMAIN-CONTAINING PROTEIN 4"/>
    <property type="match status" value="1"/>
</dbReference>
<evidence type="ECO:0000259" key="5">
    <source>
        <dbReference type="PROSITE" id="PS50280"/>
    </source>
</evidence>
<keyword evidence="2" id="KW-0808">Transferase</keyword>
<organism evidence="8">
    <name type="scientific">Rodentolepis nana</name>
    <name type="common">Dwarf tapeworm</name>
    <name type="synonym">Hymenolepis nana</name>
    <dbReference type="NCBI Taxonomy" id="102285"/>
    <lineage>
        <taxon>Eukaryota</taxon>
        <taxon>Metazoa</taxon>
        <taxon>Spiralia</taxon>
        <taxon>Lophotrochozoa</taxon>
        <taxon>Platyhelminthes</taxon>
        <taxon>Cestoda</taxon>
        <taxon>Eucestoda</taxon>
        <taxon>Cyclophyllidea</taxon>
        <taxon>Hymenolepididae</taxon>
        <taxon>Rodentolepis</taxon>
    </lineage>
</organism>
<evidence type="ECO:0000256" key="3">
    <source>
        <dbReference type="ARBA" id="ARBA00022691"/>
    </source>
</evidence>
<dbReference type="InterPro" id="IPR052097">
    <property type="entry name" value="SET-MYND_domain_protein"/>
</dbReference>
<dbReference type="InterPro" id="IPR046341">
    <property type="entry name" value="SET_dom_sf"/>
</dbReference>
<feature type="domain" description="SET" evidence="5">
    <location>
        <begin position="204"/>
        <end position="532"/>
    </location>
</feature>
<keyword evidence="3" id="KW-0949">S-adenosyl-L-methionine</keyword>
<dbReference type="GO" id="GO:0005737">
    <property type="term" value="C:cytoplasm"/>
    <property type="evidence" value="ECO:0007669"/>
    <property type="project" value="TreeGrafter"/>
</dbReference>
<dbReference type="GO" id="GO:0032259">
    <property type="term" value="P:methylation"/>
    <property type="evidence" value="ECO:0007669"/>
    <property type="project" value="UniProtKB-KW"/>
</dbReference>
<keyword evidence="7" id="KW-1185">Reference proteome</keyword>
<evidence type="ECO:0000313" key="6">
    <source>
        <dbReference type="EMBL" id="VDO16275.1"/>
    </source>
</evidence>
<dbReference type="AlphaFoldDB" id="A0A0R3U0D3"/>
<evidence type="ECO:0000256" key="1">
    <source>
        <dbReference type="ARBA" id="ARBA00022603"/>
    </source>
</evidence>
<dbReference type="PROSITE" id="PS50280">
    <property type="entry name" value="SET"/>
    <property type="match status" value="1"/>
</dbReference>
<proteinExistence type="predicted"/>
<dbReference type="GO" id="GO:0042826">
    <property type="term" value="F:histone deacetylase binding"/>
    <property type="evidence" value="ECO:0007669"/>
    <property type="project" value="TreeGrafter"/>
</dbReference>
<feature type="coiled-coil region" evidence="4">
    <location>
        <begin position="140"/>
        <end position="170"/>
    </location>
</feature>
<dbReference type="SUPFAM" id="SSF82199">
    <property type="entry name" value="SET domain"/>
    <property type="match status" value="1"/>
</dbReference>
<dbReference type="Proteomes" id="UP000278807">
    <property type="component" value="Unassembled WGS sequence"/>
</dbReference>
<dbReference type="PANTHER" id="PTHR46165:SF6">
    <property type="entry name" value="SET AND MYND DOMAIN-CONTAINING PROTEIN 4-LIKE PROTEIN"/>
    <property type="match status" value="1"/>
</dbReference>
<gene>
    <name evidence="6" type="ORF">HNAJ_LOCUS13556</name>
</gene>
<keyword evidence="4" id="KW-0175">Coiled coil</keyword>
<dbReference type="STRING" id="102285.A0A0R3U0D3"/>
<name>A0A0R3U0D3_RODNA</name>
<evidence type="ECO:0000256" key="2">
    <source>
        <dbReference type="ARBA" id="ARBA00022679"/>
    </source>
</evidence>
<keyword evidence="1" id="KW-0489">Methyltransferase</keyword>
<reference evidence="8" key="1">
    <citation type="submission" date="2017-02" db="UniProtKB">
        <authorList>
            <consortium name="WormBaseParasite"/>
        </authorList>
    </citation>
    <scope>IDENTIFICATION</scope>
</reference>
<evidence type="ECO:0000313" key="8">
    <source>
        <dbReference type="WBParaSite" id="HNAJ_0001358201-mRNA-1"/>
    </source>
</evidence>